<reference evidence="3 4" key="1">
    <citation type="submission" date="2016-01" db="EMBL/GenBank/DDBJ databases">
        <title>Annotation of Pseudomonas oryzihabitans USDA-ARS-USMARC-56511.</title>
        <authorList>
            <person name="Harhay G.P."/>
            <person name="Harhay D.M."/>
            <person name="Smith T.P.L."/>
            <person name="Bono J.L."/>
            <person name="Heaton M.P."/>
            <person name="Clawson M.L."/>
            <person name="Chitko-Mckown C.G."/>
            <person name="Capik S.F."/>
            <person name="DeDonder K.D."/>
            <person name="Apley M.D."/>
            <person name="Lubbers B.V."/>
            <person name="White B.J."/>
            <person name="Larson R.L."/>
        </authorList>
    </citation>
    <scope>NUCLEOTIDE SEQUENCE [LARGE SCALE GENOMIC DNA]</scope>
    <source>
        <strain evidence="3 4">USDA-ARS-USMARC-56511</strain>
    </source>
</reference>
<keyword evidence="1" id="KW-0238">DNA-binding</keyword>
<dbReference type="InterPro" id="IPR014710">
    <property type="entry name" value="RmlC-like_jellyroll"/>
</dbReference>
<dbReference type="InterPro" id="IPR001387">
    <property type="entry name" value="Cro/C1-type_HTH"/>
</dbReference>
<name>A0A0U4X1B8_9PSED</name>
<dbReference type="Gene3D" id="1.10.260.40">
    <property type="entry name" value="lambda repressor-like DNA-binding domains"/>
    <property type="match status" value="1"/>
</dbReference>
<dbReference type="InterPro" id="IPR010982">
    <property type="entry name" value="Lambda_DNA-bd_dom_sf"/>
</dbReference>
<dbReference type="KEGG" id="por:APT59_13750"/>
<dbReference type="PANTHER" id="PTHR46797">
    <property type="entry name" value="HTH-TYPE TRANSCRIPTIONAL REGULATOR"/>
    <property type="match status" value="1"/>
</dbReference>
<dbReference type="GO" id="GO:0003700">
    <property type="term" value="F:DNA-binding transcription factor activity"/>
    <property type="evidence" value="ECO:0007669"/>
    <property type="project" value="TreeGrafter"/>
</dbReference>
<evidence type="ECO:0000313" key="4">
    <source>
        <dbReference type="Proteomes" id="UP000064137"/>
    </source>
</evidence>
<dbReference type="CDD" id="cd00093">
    <property type="entry name" value="HTH_XRE"/>
    <property type="match status" value="1"/>
</dbReference>
<dbReference type="CDD" id="cd02209">
    <property type="entry name" value="cupin_XRE_C"/>
    <property type="match status" value="1"/>
</dbReference>
<sequence length="180" mass="19891">MLDERLALRLKALRLESGLSLEQLATLSGVSRATLSRLENAEVSPTTAVLGQLCSAYGLTLTRLLHSVEQSFPAQVQRQAQQVWTDPAQAFSRRSVSPPAQALAGEVIESQLGPGVDIRYEASPRPGLEHHLLMLEGELQLWIEEQPYRLSSGDCLRYRLWGSSRFLSGAAGARYLLFMI</sequence>
<dbReference type="SUPFAM" id="SSF47413">
    <property type="entry name" value="lambda repressor-like DNA-binding domains"/>
    <property type="match status" value="1"/>
</dbReference>
<dbReference type="PANTHER" id="PTHR46797:SF10">
    <property type="entry name" value="BLR1115 PROTEIN"/>
    <property type="match status" value="1"/>
</dbReference>
<dbReference type="Proteomes" id="UP000064137">
    <property type="component" value="Chromosome"/>
</dbReference>
<evidence type="ECO:0000259" key="2">
    <source>
        <dbReference type="PROSITE" id="PS50943"/>
    </source>
</evidence>
<dbReference type="InterPro" id="IPR011051">
    <property type="entry name" value="RmlC_Cupin_sf"/>
</dbReference>
<dbReference type="InterPro" id="IPR050807">
    <property type="entry name" value="TransReg_Diox_bact_type"/>
</dbReference>
<protein>
    <submittedName>
        <fullName evidence="3">XRE family transcriptional regulator</fullName>
    </submittedName>
</protein>
<dbReference type="OrthoDB" id="9792093at2"/>
<dbReference type="RefSeq" id="WP_059315370.1">
    <property type="nucleotide sequence ID" value="NZ_CP013987.1"/>
</dbReference>
<proteinExistence type="predicted"/>
<accession>A0A0U4X1B8</accession>
<dbReference type="EMBL" id="CP013987">
    <property type="protein sequence ID" value="ALZ85204.1"/>
    <property type="molecule type" value="Genomic_DNA"/>
</dbReference>
<dbReference type="GO" id="GO:0003677">
    <property type="term" value="F:DNA binding"/>
    <property type="evidence" value="ECO:0007669"/>
    <property type="project" value="UniProtKB-KW"/>
</dbReference>
<dbReference type="SMART" id="SM00530">
    <property type="entry name" value="HTH_XRE"/>
    <property type="match status" value="1"/>
</dbReference>
<dbReference type="PROSITE" id="PS50943">
    <property type="entry name" value="HTH_CROC1"/>
    <property type="match status" value="1"/>
</dbReference>
<dbReference type="Gene3D" id="2.60.120.10">
    <property type="entry name" value="Jelly Rolls"/>
    <property type="match status" value="1"/>
</dbReference>
<evidence type="ECO:0000313" key="3">
    <source>
        <dbReference type="EMBL" id="ALZ85204.1"/>
    </source>
</evidence>
<dbReference type="SUPFAM" id="SSF51182">
    <property type="entry name" value="RmlC-like cupins"/>
    <property type="match status" value="1"/>
</dbReference>
<dbReference type="AlphaFoldDB" id="A0A0U4X1B8"/>
<organism evidence="3 4">
    <name type="scientific">Pseudomonas oryzihabitans</name>
    <dbReference type="NCBI Taxonomy" id="47885"/>
    <lineage>
        <taxon>Bacteria</taxon>
        <taxon>Pseudomonadati</taxon>
        <taxon>Pseudomonadota</taxon>
        <taxon>Gammaproteobacteria</taxon>
        <taxon>Pseudomonadales</taxon>
        <taxon>Pseudomonadaceae</taxon>
        <taxon>Pseudomonas</taxon>
    </lineage>
</organism>
<gene>
    <name evidence="3" type="ORF">APT59_13750</name>
</gene>
<feature type="domain" description="HTH cro/C1-type" evidence="2">
    <location>
        <begin position="10"/>
        <end position="64"/>
    </location>
</feature>
<dbReference type="Pfam" id="PF13560">
    <property type="entry name" value="HTH_31"/>
    <property type="match status" value="1"/>
</dbReference>
<evidence type="ECO:0000256" key="1">
    <source>
        <dbReference type="ARBA" id="ARBA00023125"/>
    </source>
</evidence>
<dbReference type="GO" id="GO:0005829">
    <property type="term" value="C:cytosol"/>
    <property type="evidence" value="ECO:0007669"/>
    <property type="project" value="TreeGrafter"/>
</dbReference>